<keyword evidence="4" id="KW-1185">Reference proteome</keyword>
<gene>
    <name evidence="3" type="ORF">FOC84_18670</name>
</gene>
<dbReference type="FunFam" id="3.40.50.720:FF:000173">
    <property type="entry name" value="3-oxoacyl-[acyl-carrier protein] reductase"/>
    <property type="match status" value="1"/>
</dbReference>
<dbReference type="PROSITE" id="PS00061">
    <property type="entry name" value="ADH_SHORT"/>
    <property type="match status" value="1"/>
</dbReference>
<dbReference type="InterPro" id="IPR002347">
    <property type="entry name" value="SDR_fam"/>
</dbReference>
<dbReference type="AlphaFoldDB" id="A0A7D4DYN0"/>
<dbReference type="Pfam" id="PF13561">
    <property type="entry name" value="adh_short_C2"/>
    <property type="match status" value="1"/>
</dbReference>
<dbReference type="Proteomes" id="UP000500970">
    <property type="component" value="Chromosome"/>
</dbReference>
<dbReference type="PRINTS" id="PR00080">
    <property type="entry name" value="SDRFAMILY"/>
</dbReference>
<reference evidence="3 4" key="1">
    <citation type="submission" date="2020-05" db="EMBL/GenBank/DDBJ databases">
        <title>FDA dAtabase for Regulatory Grade micrObial Sequences (FDA-ARGOS): Supporting development and validation of Infectious Disease Dx tests.</title>
        <authorList>
            <person name="Sproer C."/>
            <person name="Gronow S."/>
            <person name="Severitt S."/>
            <person name="Schroder I."/>
            <person name="Tallon L."/>
            <person name="Sadzewicz L."/>
            <person name="Zhao X."/>
            <person name="Vavikolanu K."/>
            <person name="Mehta A."/>
            <person name="Aluvathingal J."/>
            <person name="Nadendla S."/>
            <person name="Myers T."/>
            <person name="Yan Y."/>
            <person name="Sichtig H."/>
        </authorList>
    </citation>
    <scope>NUCLEOTIDE SEQUENCE [LARGE SCALE GENOMIC DNA]</scope>
    <source>
        <strain evidence="3 4">FDAARGOS_790</strain>
    </source>
</reference>
<dbReference type="KEGG" id="apes:FOC84_18670"/>
<dbReference type="InterPro" id="IPR036291">
    <property type="entry name" value="NAD(P)-bd_dom_sf"/>
</dbReference>
<evidence type="ECO:0000256" key="1">
    <source>
        <dbReference type="ARBA" id="ARBA00006484"/>
    </source>
</evidence>
<evidence type="ECO:0000313" key="4">
    <source>
        <dbReference type="Proteomes" id="UP000500970"/>
    </source>
</evidence>
<dbReference type="PANTHER" id="PTHR48107:SF7">
    <property type="entry name" value="RE15974P"/>
    <property type="match status" value="1"/>
</dbReference>
<dbReference type="SUPFAM" id="SSF51735">
    <property type="entry name" value="NAD(P)-binding Rossmann-fold domains"/>
    <property type="match status" value="1"/>
</dbReference>
<evidence type="ECO:0000313" key="3">
    <source>
        <dbReference type="EMBL" id="QKH36852.1"/>
    </source>
</evidence>
<dbReference type="EMBL" id="CP053985">
    <property type="protein sequence ID" value="QKH36852.1"/>
    <property type="molecule type" value="Genomic_DNA"/>
</dbReference>
<dbReference type="InterPro" id="IPR020904">
    <property type="entry name" value="Sc_DH/Rdtase_CS"/>
</dbReference>
<accession>A0A7D4DYN0</accession>
<dbReference type="CDD" id="cd05233">
    <property type="entry name" value="SDR_c"/>
    <property type="match status" value="1"/>
</dbReference>
<organism evidence="3 4">
    <name type="scientific">Achromobacter pestifer</name>
    <dbReference type="NCBI Taxonomy" id="1353889"/>
    <lineage>
        <taxon>Bacteria</taxon>
        <taxon>Pseudomonadati</taxon>
        <taxon>Pseudomonadota</taxon>
        <taxon>Betaproteobacteria</taxon>
        <taxon>Burkholderiales</taxon>
        <taxon>Alcaligenaceae</taxon>
        <taxon>Achromobacter</taxon>
    </lineage>
</organism>
<dbReference type="Gene3D" id="3.40.50.720">
    <property type="entry name" value="NAD(P)-binding Rossmann-like Domain"/>
    <property type="match status" value="1"/>
</dbReference>
<keyword evidence="2" id="KW-0560">Oxidoreductase</keyword>
<comment type="similarity">
    <text evidence="1">Belongs to the short-chain dehydrogenases/reductases (SDR) family.</text>
</comment>
<protein>
    <submittedName>
        <fullName evidence="3">SDR family oxidoreductase</fullName>
    </submittedName>
</protein>
<dbReference type="PANTHER" id="PTHR48107">
    <property type="entry name" value="NADPH-DEPENDENT ALDEHYDE REDUCTASE-LIKE PROTEIN, CHLOROPLASTIC-RELATED"/>
    <property type="match status" value="1"/>
</dbReference>
<name>A0A7D4DYN0_9BURK</name>
<evidence type="ECO:0000256" key="2">
    <source>
        <dbReference type="ARBA" id="ARBA00023002"/>
    </source>
</evidence>
<dbReference type="GO" id="GO:0016614">
    <property type="term" value="F:oxidoreductase activity, acting on CH-OH group of donors"/>
    <property type="evidence" value="ECO:0007669"/>
    <property type="project" value="UniProtKB-ARBA"/>
</dbReference>
<proteinExistence type="inferred from homology"/>
<dbReference type="PRINTS" id="PR00081">
    <property type="entry name" value="GDHRDH"/>
</dbReference>
<sequence>MRETPNTAHRGVILVTGGSRGIGAAICELAAREGYDVCINYRNNEQQAQAVAEKVRSHGRKALTVQADIADAAQISDMFRKTDLDLGALTALVNNAGTSGYIGRVDAISAPDLQAIFALNVVGSFLCCGEAVRRMSTRHGGNGGSIINMSSAAARLGAAGRNVHYAASKRALEALTFGLAQEVADEGIRVNTVSPGVIDTDIHTRERLAQIGPQLPMKRPGTAIEAAASVMWLLSPAASYVSGTNLGVSGAR</sequence>
<dbReference type="RefSeq" id="WP_173145730.1">
    <property type="nucleotide sequence ID" value="NZ_CP053985.1"/>
</dbReference>